<evidence type="ECO:0000256" key="1">
    <source>
        <dbReference type="SAM" id="Phobius"/>
    </source>
</evidence>
<dbReference type="InterPro" id="IPR005240">
    <property type="entry name" value="DUF389"/>
</dbReference>
<proteinExistence type="predicted"/>
<keyword evidence="1" id="KW-0812">Transmembrane</keyword>
<feature type="transmembrane region" description="Helical" evidence="1">
    <location>
        <begin position="266"/>
        <end position="293"/>
    </location>
</feature>
<feature type="transmembrane region" description="Helical" evidence="1">
    <location>
        <begin position="109"/>
        <end position="127"/>
    </location>
</feature>
<dbReference type="RefSeq" id="WP_390222432.1">
    <property type="nucleotide sequence ID" value="NZ_JBHTAA010000002.1"/>
</dbReference>
<dbReference type="Proteomes" id="UP001596481">
    <property type="component" value="Unassembled WGS sequence"/>
</dbReference>
<accession>A0ABD5ZD71</accession>
<keyword evidence="1" id="KW-0472">Membrane</keyword>
<reference evidence="2 3" key="1">
    <citation type="journal article" date="2019" name="Int. J. Syst. Evol. Microbiol.">
        <title>The Global Catalogue of Microorganisms (GCM) 10K type strain sequencing project: providing services to taxonomists for standard genome sequencing and annotation.</title>
        <authorList>
            <consortium name="The Broad Institute Genomics Platform"/>
            <consortium name="The Broad Institute Genome Sequencing Center for Infectious Disease"/>
            <person name="Wu L."/>
            <person name="Ma J."/>
        </authorList>
    </citation>
    <scope>NUCLEOTIDE SEQUENCE [LARGE SCALE GENOMIC DNA]</scope>
    <source>
        <strain evidence="2 3">DSM 29988</strain>
    </source>
</reference>
<feature type="transmembrane region" description="Helical" evidence="1">
    <location>
        <begin position="314"/>
        <end position="334"/>
    </location>
</feature>
<protein>
    <submittedName>
        <fullName evidence="2">TIGR00341 family protein</fullName>
    </submittedName>
</protein>
<dbReference type="AlphaFoldDB" id="A0ABD5ZD71"/>
<dbReference type="PANTHER" id="PTHR20992">
    <property type="entry name" value="AT15442P-RELATED"/>
    <property type="match status" value="1"/>
</dbReference>
<feature type="transmembrane region" description="Helical" evidence="1">
    <location>
        <begin position="169"/>
        <end position="191"/>
    </location>
</feature>
<dbReference type="EMBL" id="JBHTAA010000002">
    <property type="protein sequence ID" value="MFC7203117.1"/>
    <property type="molecule type" value="Genomic_DNA"/>
</dbReference>
<evidence type="ECO:0000313" key="2">
    <source>
        <dbReference type="EMBL" id="MFC7203117.1"/>
    </source>
</evidence>
<feature type="transmembrane region" description="Helical" evidence="1">
    <location>
        <begin position="237"/>
        <end position="260"/>
    </location>
</feature>
<dbReference type="PANTHER" id="PTHR20992:SF9">
    <property type="entry name" value="AT15442P-RELATED"/>
    <property type="match status" value="1"/>
</dbReference>
<feature type="transmembrane region" description="Helical" evidence="1">
    <location>
        <begin position="211"/>
        <end position="230"/>
    </location>
</feature>
<dbReference type="Pfam" id="PF04087">
    <property type="entry name" value="DUF389"/>
    <property type="match status" value="1"/>
</dbReference>
<keyword evidence="1" id="KW-1133">Transmembrane helix</keyword>
<evidence type="ECO:0000313" key="3">
    <source>
        <dbReference type="Proteomes" id="UP001596481"/>
    </source>
</evidence>
<dbReference type="NCBIfam" id="TIGR00341">
    <property type="entry name" value="TIGR00341 family protein"/>
    <property type="match status" value="1"/>
</dbReference>
<organism evidence="2 3">
    <name type="scientific">Haloferax namakaokahaiae</name>
    <dbReference type="NCBI Taxonomy" id="1748331"/>
    <lineage>
        <taxon>Archaea</taxon>
        <taxon>Methanobacteriati</taxon>
        <taxon>Methanobacteriota</taxon>
        <taxon>Stenosarchaea group</taxon>
        <taxon>Halobacteria</taxon>
        <taxon>Halobacteriales</taxon>
        <taxon>Haloferacaceae</taxon>
        <taxon>Haloferax</taxon>
    </lineage>
</organism>
<name>A0ABD5ZD71_9EURY</name>
<feature type="transmembrane region" description="Helical" evidence="1">
    <location>
        <begin position="133"/>
        <end position="157"/>
    </location>
</feature>
<keyword evidence="3" id="KW-1185">Reference proteome</keyword>
<comment type="caution">
    <text evidence="2">The sequence shown here is derived from an EMBL/GenBank/DDBJ whole genome shotgun (WGS) entry which is preliminary data.</text>
</comment>
<gene>
    <name evidence="2" type="ORF">ACFQJC_06300</name>
</gene>
<sequence>MRELRIQVSNAERDEVESVLDTRGFDYTTIEDDETHIFVPLPTAAVSTVLDDLREKGLDDDSCRVLTKAEFAQTPRFTELQARYAASVRKLSKEELHGKVREIQWPYQLYYVGSILSVIAATAGFLIDQPALLIGAMVIAPQASSALAAPTGVLLSDWRLFVKSLREQVLSFLLAIVAAGCFSLAVRWAGFVPASLDVTQLELVSLRLSPSVFSTVGAIIAGIVGAFGYTTEQATSLIGVMIAAALIPAAAAVGLAIAWTEPMFGVGAFLLLLVNALAINVGAILTLVVMGYRPNWRVPNHSLPTSVPASERRVVYLLLIGVVLLFAVTGYFTAVDVEFSREVNEEVEATLTQADYQGLSVTSVKSAYGGAVLTSTPTPVTVSLSRTTNEEYPALAPTLERRIERRTGQNVQVTVEFSTVRSSNRRTGDD</sequence>